<keyword evidence="4" id="KW-1185">Reference proteome</keyword>
<dbReference type="SUPFAM" id="SSF48366">
    <property type="entry name" value="Ras GEF"/>
    <property type="match status" value="1"/>
</dbReference>
<evidence type="ECO:0000259" key="2">
    <source>
        <dbReference type="Pfam" id="PF00617"/>
    </source>
</evidence>
<dbReference type="GO" id="GO:0007264">
    <property type="term" value="P:small GTPase-mediated signal transduction"/>
    <property type="evidence" value="ECO:0007669"/>
    <property type="project" value="InterPro"/>
</dbReference>
<protein>
    <recommendedName>
        <fullName evidence="2">Ras-GEF domain-containing protein</fullName>
    </recommendedName>
</protein>
<feature type="compositionally biased region" description="Low complexity" evidence="1">
    <location>
        <begin position="1"/>
        <end position="19"/>
    </location>
</feature>
<name>A0AAD4L3U4_9EURO</name>
<accession>A0AAD4L3U4</accession>
<dbReference type="Pfam" id="PF00617">
    <property type="entry name" value="RasGEF"/>
    <property type="match status" value="1"/>
</dbReference>
<dbReference type="InterPro" id="IPR036964">
    <property type="entry name" value="RASGEF_cat_dom_sf"/>
</dbReference>
<organism evidence="3 4">
    <name type="scientific">Talaromyces proteolyticus</name>
    <dbReference type="NCBI Taxonomy" id="1131652"/>
    <lineage>
        <taxon>Eukaryota</taxon>
        <taxon>Fungi</taxon>
        <taxon>Dikarya</taxon>
        <taxon>Ascomycota</taxon>
        <taxon>Pezizomycotina</taxon>
        <taxon>Eurotiomycetes</taxon>
        <taxon>Eurotiomycetidae</taxon>
        <taxon>Eurotiales</taxon>
        <taxon>Trichocomaceae</taxon>
        <taxon>Talaromyces</taxon>
        <taxon>Talaromyces sect. Bacilispori</taxon>
    </lineage>
</organism>
<dbReference type="EMBL" id="JAJTJA010000002">
    <property type="protein sequence ID" value="KAH8703708.1"/>
    <property type="molecule type" value="Genomic_DNA"/>
</dbReference>
<dbReference type="Proteomes" id="UP001201262">
    <property type="component" value="Unassembled WGS sequence"/>
</dbReference>
<proteinExistence type="predicted"/>
<dbReference type="Gene3D" id="1.10.840.10">
    <property type="entry name" value="Ras guanine-nucleotide exchange factors catalytic domain"/>
    <property type="match status" value="1"/>
</dbReference>
<feature type="domain" description="Ras-GEF" evidence="2">
    <location>
        <begin position="339"/>
        <end position="477"/>
    </location>
</feature>
<evidence type="ECO:0000313" key="4">
    <source>
        <dbReference type="Proteomes" id="UP001201262"/>
    </source>
</evidence>
<dbReference type="GeneID" id="70240770"/>
<dbReference type="GO" id="GO:0005085">
    <property type="term" value="F:guanyl-nucleotide exchange factor activity"/>
    <property type="evidence" value="ECO:0007669"/>
    <property type="project" value="InterPro"/>
</dbReference>
<gene>
    <name evidence="3" type="ORF">BGW36DRAFT_287136</name>
</gene>
<comment type="caution">
    <text evidence="3">The sequence shown here is derived from an EMBL/GenBank/DDBJ whole genome shotgun (WGS) entry which is preliminary data.</text>
</comment>
<feature type="region of interest" description="Disordered" evidence="1">
    <location>
        <begin position="1"/>
        <end position="20"/>
    </location>
</feature>
<reference evidence="3" key="1">
    <citation type="submission" date="2021-12" db="EMBL/GenBank/DDBJ databases">
        <title>Convergent genome expansion in fungi linked to evolution of root-endophyte symbiosis.</title>
        <authorList>
            <consortium name="DOE Joint Genome Institute"/>
            <person name="Ke Y.-H."/>
            <person name="Bonito G."/>
            <person name="Liao H.-L."/>
            <person name="Looney B."/>
            <person name="Rojas-Flechas A."/>
            <person name="Nash J."/>
            <person name="Hameed K."/>
            <person name="Schadt C."/>
            <person name="Martin F."/>
            <person name="Crous P.W."/>
            <person name="Miettinen O."/>
            <person name="Magnuson J.K."/>
            <person name="Labbe J."/>
            <person name="Jacobson D."/>
            <person name="Doktycz M.J."/>
            <person name="Veneault-Fourrey C."/>
            <person name="Kuo A."/>
            <person name="Mondo S."/>
            <person name="Calhoun S."/>
            <person name="Riley R."/>
            <person name="Ohm R."/>
            <person name="LaButti K."/>
            <person name="Andreopoulos B."/>
            <person name="Pangilinan J."/>
            <person name="Nolan M."/>
            <person name="Tritt A."/>
            <person name="Clum A."/>
            <person name="Lipzen A."/>
            <person name="Daum C."/>
            <person name="Barry K."/>
            <person name="Grigoriev I.V."/>
            <person name="Vilgalys R."/>
        </authorList>
    </citation>
    <scope>NUCLEOTIDE SEQUENCE</scope>
    <source>
        <strain evidence="3">PMI_201</strain>
    </source>
</reference>
<dbReference type="AlphaFoldDB" id="A0AAD4L3U4"/>
<evidence type="ECO:0000256" key="1">
    <source>
        <dbReference type="SAM" id="MobiDB-lite"/>
    </source>
</evidence>
<sequence>MTTSPATTSQTATTSTPATGNASAQVLYDTAGTVSSAAATVETVHSSLSYRPLFSSADERPRFHAPYRWWEDEARTVLWSFDIRQIMLVIRFGLFNDGNQPRAALQRRDAAFIEKFIEGLLQPYELPYLPGLSHAQRVEEILRRCQAVEPVNVPWSRFPTRARRVTDPAAVAQEIEAESHSQFKSVPFETWVRYSMGYATPEVDWFLQQHTVFYVILSTYLQTYPDELPKYQEVEKIMRTKSPFAHRAIVQCLSQFQDQGIAGISQARMSGFEFIAGPIQGLFKASSLGLYNTVKLLSVLRVRFQQTYIHVPQMDWHKKLDTRVPLLDSLLASLSAADLARSLTRSDESKFAQLSRDKLMSEDNPTVEALHDRWSILATSVFECCTALPEIVPYIQQCAEILHSLRNYNSTLALIRGLQLVSMSCLWTTLSPNGEESISVISLTPVNLVSMSDASNNYAAYRYAMKTTPGIPFLMPHVVEYRRNGEVALDELFITPQPRP</sequence>
<dbReference type="RefSeq" id="XP_046076726.1">
    <property type="nucleotide sequence ID" value="XM_046210483.1"/>
</dbReference>
<dbReference type="InterPro" id="IPR023578">
    <property type="entry name" value="Ras_GEF_dom_sf"/>
</dbReference>
<evidence type="ECO:0000313" key="3">
    <source>
        <dbReference type="EMBL" id="KAH8703708.1"/>
    </source>
</evidence>
<dbReference type="InterPro" id="IPR001895">
    <property type="entry name" value="RASGEF_cat_dom"/>
</dbReference>